<dbReference type="InterPro" id="IPR025558">
    <property type="entry name" value="DUF4283"/>
</dbReference>
<name>A0A7N2MXZ0_QUELO</name>
<feature type="domain" description="DUF4283" evidence="1">
    <location>
        <begin position="33"/>
        <end position="103"/>
    </location>
</feature>
<dbReference type="AlphaFoldDB" id="A0A7N2MXZ0"/>
<dbReference type="PANTHER" id="PTHR31286">
    <property type="entry name" value="GLYCINE-RICH CELL WALL STRUCTURAL PROTEIN 1.8-LIKE"/>
    <property type="match status" value="1"/>
</dbReference>
<evidence type="ECO:0000313" key="2">
    <source>
        <dbReference type="EnsemblPlants" id="QL11p025676:mrna"/>
    </source>
</evidence>
<organism evidence="2 3">
    <name type="scientific">Quercus lobata</name>
    <name type="common">Valley oak</name>
    <dbReference type="NCBI Taxonomy" id="97700"/>
    <lineage>
        <taxon>Eukaryota</taxon>
        <taxon>Viridiplantae</taxon>
        <taxon>Streptophyta</taxon>
        <taxon>Embryophyta</taxon>
        <taxon>Tracheophyta</taxon>
        <taxon>Spermatophyta</taxon>
        <taxon>Magnoliopsida</taxon>
        <taxon>eudicotyledons</taxon>
        <taxon>Gunneridae</taxon>
        <taxon>Pentapetalae</taxon>
        <taxon>rosids</taxon>
        <taxon>fabids</taxon>
        <taxon>Fagales</taxon>
        <taxon>Fagaceae</taxon>
        <taxon>Quercus</taxon>
    </lineage>
</organism>
<keyword evidence="3" id="KW-1185">Reference proteome</keyword>
<evidence type="ECO:0000313" key="3">
    <source>
        <dbReference type="Proteomes" id="UP000594261"/>
    </source>
</evidence>
<dbReference type="EnsemblPlants" id="QL11p025676:mrna">
    <property type="protein sequence ID" value="QL11p025676:mrna"/>
    <property type="gene ID" value="QL11p025676"/>
</dbReference>
<dbReference type="OMA" id="GRGMATH"/>
<dbReference type="InterPro" id="IPR040256">
    <property type="entry name" value="At4g02000-like"/>
</dbReference>
<dbReference type="Gramene" id="QL11p025676:mrna">
    <property type="protein sequence ID" value="QL11p025676:mrna"/>
    <property type="gene ID" value="QL11p025676"/>
</dbReference>
<dbReference type="PANTHER" id="PTHR31286:SF167">
    <property type="entry name" value="OS09G0268800 PROTEIN"/>
    <property type="match status" value="1"/>
</dbReference>
<evidence type="ECO:0000259" key="1">
    <source>
        <dbReference type="Pfam" id="PF14111"/>
    </source>
</evidence>
<dbReference type="EMBL" id="LRBV02000011">
    <property type="status" value="NOT_ANNOTATED_CDS"/>
    <property type="molecule type" value="Genomic_DNA"/>
</dbReference>
<proteinExistence type="predicted"/>
<dbReference type="InParanoid" id="A0A7N2MXZ0"/>
<dbReference type="Proteomes" id="UP000594261">
    <property type="component" value="Chromosome 11"/>
</dbReference>
<reference evidence="2 3" key="1">
    <citation type="journal article" date="2016" name="G3 (Bethesda)">
        <title>First Draft Assembly and Annotation of the Genome of a California Endemic Oak Quercus lobata Nee (Fagaceae).</title>
        <authorList>
            <person name="Sork V.L."/>
            <person name="Fitz-Gibbon S.T."/>
            <person name="Puiu D."/>
            <person name="Crepeau M."/>
            <person name="Gugger P.F."/>
            <person name="Sherman R."/>
            <person name="Stevens K."/>
            <person name="Langley C.H."/>
            <person name="Pellegrini M."/>
            <person name="Salzberg S.L."/>
        </authorList>
    </citation>
    <scope>NUCLEOTIDE SEQUENCE [LARGE SCALE GENOMIC DNA]</scope>
    <source>
        <strain evidence="2 3">cv. SW786</strain>
    </source>
</reference>
<sequence length="308" mass="34419">MAGLEEMWARFSLSKEEDRGAEVSGQGESTAHHLAGKFLTKRVINVDAVARTFKPLWKPRGELKIRDVGENILLFEFEDCLDLERVLEFEPWSYDKSLVVFQRALDAESALTLDYTRCSFWIQIHNVPDYLLSQEIVESVGKTLGKVLQVADPEDDGVSGEFLRVRISLDILRPLPRCLSFGLVRNLWDGSGDVRPRQNVTDNGRGMATHREGSVSNEVESIQRFSPVVEVGQIEKLSFEMVHEDRLDRGIVGLTISESEALQAPRVEQVCQAPSMAHVVQADALNGSPSSSPGPTLFTKAWKRLAVK</sequence>
<protein>
    <recommendedName>
        <fullName evidence="1">DUF4283 domain-containing protein</fullName>
    </recommendedName>
</protein>
<accession>A0A7N2MXZ0</accession>
<reference evidence="2" key="2">
    <citation type="submission" date="2021-01" db="UniProtKB">
        <authorList>
            <consortium name="EnsemblPlants"/>
        </authorList>
    </citation>
    <scope>IDENTIFICATION</scope>
</reference>
<dbReference type="Pfam" id="PF14111">
    <property type="entry name" value="DUF4283"/>
    <property type="match status" value="1"/>
</dbReference>